<evidence type="ECO:0000256" key="2">
    <source>
        <dbReference type="SAM" id="SignalP"/>
    </source>
</evidence>
<dbReference type="EMBL" id="LKAM01000007">
    <property type="protein sequence ID" value="KUM47289.1"/>
    <property type="molecule type" value="Genomic_DNA"/>
</dbReference>
<evidence type="ECO:0000256" key="1">
    <source>
        <dbReference type="SAM" id="Phobius"/>
    </source>
</evidence>
<geneLocation type="mitochondrion" evidence="3"/>
<feature type="transmembrane region" description="Helical" evidence="1">
    <location>
        <begin position="46"/>
        <end position="66"/>
    </location>
</feature>
<feature type="signal peptide" evidence="2">
    <location>
        <begin position="1"/>
        <end position="30"/>
    </location>
</feature>
<keyword evidence="1" id="KW-0472">Membrane</keyword>
<sequence>MKPVDPSPTPLPLLLLSQLLVLQMVMELQSVSPSIIPPMLQLPPLARLITPLVWLINCILIVYPCFRTPYSSASARSTESTTIGWI</sequence>
<reference evidence="3" key="1">
    <citation type="journal article" date="2015" name="Genome Biol. Evol.">
        <title>Organellar Genomes of White Spruce (Picea glauca): Assembly and Annotation.</title>
        <authorList>
            <person name="Jackman S.D."/>
            <person name="Warren R.L."/>
            <person name="Gibb E.A."/>
            <person name="Vandervalk B.P."/>
            <person name="Mohamadi H."/>
            <person name="Chu J."/>
            <person name="Raymond A."/>
            <person name="Pleasance S."/>
            <person name="Coope R."/>
            <person name="Wildung M.R."/>
            <person name="Ritland C.E."/>
            <person name="Bousquet J."/>
            <person name="Jones S.J."/>
            <person name="Bohlmann J."/>
            <person name="Birol I."/>
        </authorList>
    </citation>
    <scope>NUCLEOTIDE SEQUENCE [LARGE SCALE GENOMIC DNA]</scope>
    <source>
        <tissue evidence="3">Flushing bud</tissue>
    </source>
</reference>
<feature type="chain" id="PRO_5007100152" evidence="2">
    <location>
        <begin position="31"/>
        <end position="86"/>
    </location>
</feature>
<keyword evidence="3" id="KW-0496">Mitochondrion</keyword>
<organism evidence="3">
    <name type="scientific">Picea glauca</name>
    <name type="common">White spruce</name>
    <name type="synonym">Pinus glauca</name>
    <dbReference type="NCBI Taxonomy" id="3330"/>
    <lineage>
        <taxon>Eukaryota</taxon>
        <taxon>Viridiplantae</taxon>
        <taxon>Streptophyta</taxon>
        <taxon>Embryophyta</taxon>
        <taxon>Tracheophyta</taxon>
        <taxon>Spermatophyta</taxon>
        <taxon>Pinopsida</taxon>
        <taxon>Pinidae</taxon>
        <taxon>Conifers I</taxon>
        <taxon>Pinales</taxon>
        <taxon>Pinaceae</taxon>
        <taxon>Picea</taxon>
    </lineage>
</organism>
<keyword evidence="2" id="KW-0732">Signal</keyword>
<accession>A0A101LXS2</accession>
<gene>
    <name evidence="3" type="ORF">ABT39_MTgene5474</name>
</gene>
<keyword evidence="1" id="KW-0812">Transmembrane</keyword>
<dbReference type="AlphaFoldDB" id="A0A101LXS2"/>
<evidence type="ECO:0000313" key="3">
    <source>
        <dbReference type="EMBL" id="KUM47289.1"/>
    </source>
</evidence>
<protein>
    <submittedName>
        <fullName evidence="3">Uncharacterized protein</fullName>
    </submittedName>
</protein>
<name>A0A101LXS2_PICGL</name>
<proteinExistence type="predicted"/>
<keyword evidence="1" id="KW-1133">Transmembrane helix</keyword>
<comment type="caution">
    <text evidence="3">The sequence shown here is derived from an EMBL/GenBank/DDBJ whole genome shotgun (WGS) entry which is preliminary data.</text>
</comment>